<proteinExistence type="predicted"/>
<organism evidence="1 2">
    <name type="scientific">Elasticomyces elasticus</name>
    <dbReference type="NCBI Taxonomy" id="574655"/>
    <lineage>
        <taxon>Eukaryota</taxon>
        <taxon>Fungi</taxon>
        <taxon>Dikarya</taxon>
        <taxon>Ascomycota</taxon>
        <taxon>Pezizomycotina</taxon>
        <taxon>Dothideomycetes</taxon>
        <taxon>Dothideomycetidae</taxon>
        <taxon>Mycosphaerellales</taxon>
        <taxon>Teratosphaeriaceae</taxon>
        <taxon>Elasticomyces</taxon>
    </lineage>
</organism>
<dbReference type="EMBL" id="JAVRQU010000016">
    <property type="protein sequence ID" value="KAK5694079.1"/>
    <property type="molecule type" value="Genomic_DNA"/>
</dbReference>
<evidence type="ECO:0000313" key="2">
    <source>
        <dbReference type="Proteomes" id="UP001310594"/>
    </source>
</evidence>
<name>A0AAN7ZLV4_9PEZI</name>
<gene>
    <name evidence="1" type="ORF">LTR97_009700</name>
</gene>
<comment type="caution">
    <text evidence="1">The sequence shown here is derived from an EMBL/GenBank/DDBJ whole genome shotgun (WGS) entry which is preliminary data.</text>
</comment>
<evidence type="ECO:0000313" key="1">
    <source>
        <dbReference type="EMBL" id="KAK5694079.1"/>
    </source>
</evidence>
<dbReference type="AlphaFoldDB" id="A0AAN7ZLV4"/>
<dbReference type="Proteomes" id="UP001310594">
    <property type="component" value="Unassembled WGS sequence"/>
</dbReference>
<reference evidence="1" key="1">
    <citation type="submission" date="2023-08" db="EMBL/GenBank/DDBJ databases">
        <title>Black Yeasts Isolated from many extreme environments.</title>
        <authorList>
            <person name="Coleine C."/>
            <person name="Stajich J.E."/>
            <person name="Selbmann L."/>
        </authorList>
    </citation>
    <scope>NUCLEOTIDE SEQUENCE</scope>
    <source>
        <strain evidence="1">CCFEE 5810</strain>
    </source>
</reference>
<sequence length="227" mass="25959">MAPNYKKRARLAAAAHKRAELVASVRDFKPQQKEDPSKLSILLDLPPELRACIYDIILAQGDGVCLPRKTSSHRDLVVPSTMLLLNKQVYDEFMHAAWVLADIHTKVANYDFRHIVTFMNKLSDEEVGRLPNIKLPQQRSVIITLDVNWWAGLLHGDLELLRRWLNRAKSSTKKGTEVRYEYRLAHAGFTDPRAAEWERQANLMPEGRKKEELMKIVDALHGRASAS</sequence>
<accession>A0AAN7ZLV4</accession>
<protein>
    <submittedName>
        <fullName evidence="1">Uncharacterized protein</fullName>
    </submittedName>
</protein>